<dbReference type="AlphaFoldDB" id="A0A3A6TW97"/>
<sequence length="132" mass="14955">MKAIKCVLMFYLLLSSADVFAVTYHGKNIDGKLFQCNVCKYPYPSGALIREWTNASCIFKNKTATLTLPENFKSNNFSTDPTVDITLDKEDYDSLWYMTGYSSGFNWVLDIKQPPKGTVQKAALCHFSDILK</sequence>
<keyword evidence="3" id="KW-1185">Reference proteome</keyword>
<name>A0A3A6TW97_9GAMM</name>
<reference evidence="2 3" key="1">
    <citation type="submission" date="2018-09" db="EMBL/GenBank/DDBJ databases">
        <title>Phylogeny of the Shewanellaceae, and recommendation for two new genera, Pseudoshewanella and Parashewanella.</title>
        <authorList>
            <person name="Wang G."/>
        </authorList>
    </citation>
    <scope>NUCLEOTIDE SEQUENCE [LARGE SCALE GENOMIC DNA]</scope>
    <source>
        <strain evidence="2 3">KCTC 22492</strain>
    </source>
</reference>
<proteinExistence type="predicted"/>
<gene>
    <name evidence="2" type="ORF">D5R81_04035</name>
</gene>
<dbReference type="RefSeq" id="WP_121852371.1">
    <property type="nucleotide sequence ID" value="NZ_CP037952.1"/>
</dbReference>
<evidence type="ECO:0000313" key="3">
    <source>
        <dbReference type="Proteomes" id="UP000273022"/>
    </source>
</evidence>
<comment type="caution">
    <text evidence="2">The sequence shown here is derived from an EMBL/GenBank/DDBJ whole genome shotgun (WGS) entry which is preliminary data.</text>
</comment>
<dbReference type="Proteomes" id="UP000273022">
    <property type="component" value="Unassembled WGS sequence"/>
</dbReference>
<protein>
    <submittedName>
        <fullName evidence="2">Uncharacterized protein</fullName>
    </submittedName>
</protein>
<feature type="chain" id="PRO_5017259908" evidence="1">
    <location>
        <begin position="22"/>
        <end position="132"/>
    </location>
</feature>
<evidence type="ECO:0000313" key="2">
    <source>
        <dbReference type="EMBL" id="RJY18669.1"/>
    </source>
</evidence>
<accession>A0A3A6TW97</accession>
<evidence type="ECO:0000256" key="1">
    <source>
        <dbReference type="SAM" id="SignalP"/>
    </source>
</evidence>
<organism evidence="2 3">
    <name type="scientific">Parashewanella spongiae</name>
    <dbReference type="NCBI Taxonomy" id="342950"/>
    <lineage>
        <taxon>Bacteria</taxon>
        <taxon>Pseudomonadati</taxon>
        <taxon>Pseudomonadota</taxon>
        <taxon>Gammaproteobacteria</taxon>
        <taxon>Alteromonadales</taxon>
        <taxon>Shewanellaceae</taxon>
        <taxon>Parashewanella</taxon>
    </lineage>
</organism>
<keyword evidence="1" id="KW-0732">Signal</keyword>
<dbReference type="EMBL" id="QYYH01000017">
    <property type="protein sequence ID" value="RJY18669.1"/>
    <property type="molecule type" value="Genomic_DNA"/>
</dbReference>
<feature type="signal peptide" evidence="1">
    <location>
        <begin position="1"/>
        <end position="21"/>
    </location>
</feature>